<evidence type="ECO:0000313" key="1">
    <source>
        <dbReference type="EMBL" id="UJS26410.1"/>
    </source>
</evidence>
<gene>
    <name evidence="1" type="ORF">L2Y54_10315</name>
</gene>
<dbReference type="RefSeq" id="WP_236501802.1">
    <property type="nucleotide sequence ID" value="NZ_CP091244.1"/>
</dbReference>
<sequence>MTEVAELGLDAIVPSLGVLSVCPPAAPAQTQPDWYLPGYQRIGQRRCDGQYVTCGNGYPCAAPTPKAGVAAWEMGYGKQGEISDHAY</sequence>
<dbReference type="EMBL" id="CP091244">
    <property type="protein sequence ID" value="UJS26410.1"/>
    <property type="molecule type" value="Genomic_DNA"/>
</dbReference>
<proteinExistence type="predicted"/>
<name>A0ABY3T531_9GAMM</name>
<protein>
    <submittedName>
        <fullName evidence="1">Uncharacterized protein</fullName>
    </submittedName>
</protein>
<evidence type="ECO:0000313" key="2">
    <source>
        <dbReference type="Proteomes" id="UP001054801"/>
    </source>
</evidence>
<dbReference type="Proteomes" id="UP001054801">
    <property type="component" value="Chromosome"/>
</dbReference>
<accession>A0ABY3T531</accession>
<keyword evidence="2" id="KW-1185">Reference proteome</keyword>
<reference evidence="1" key="1">
    <citation type="journal article" date="2022" name="Microorganisms">
        <title>Two New Species of Filamentous Sulfur Bacteria of the Genus Thiothrix, Thiothrix winogradskyi sp. nov. and 'Candidatus Thiothrix sulfatifontis' sp. nov.</title>
        <authorList>
            <person name="Ravin N.V."/>
            <person name="Rossetti S."/>
            <person name="Beletsky A.V."/>
            <person name="Kadnikov V.V."/>
            <person name="Rudenko T.S."/>
            <person name="Smolyakov D.D."/>
            <person name="Moskvitina M.I."/>
            <person name="Gureeva M.V."/>
            <person name="Mardanov A.V."/>
            <person name="Grabovich M.Y."/>
        </authorList>
    </citation>
    <scope>NUCLEOTIDE SEQUENCE</scope>
    <source>
        <strain evidence="1">CT3</strain>
    </source>
</reference>
<organism evidence="1 2">
    <name type="scientific">Thiothrix winogradskyi</name>
    <dbReference type="NCBI Taxonomy" id="96472"/>
    <lineage>
        <taxon>Bacteria</taxon>
        <taxon>Pseudomonadati</taxon>
        <taxon>Pseudomonadota</taxon>
        <taxon>Gammaproteobacteria</taxon>
        <taxon>Thiotrichales</taxon>
        <taxon>Thiotrichaceae</taxon>
        <taxon>Thiothrix</taxon>
    </lineage>
</organism>